<evidence type="ECO:0000313" key="1">
    <source>
        <dbReference type="EMBL" id="VDP35708.1"/>
    </source>
</evidence>
<reference evidence="1 2" key="1">
    <citation type="submission" date="2018-11" db="EMBL/GenBank/DDBJ databases">
        <authorList>
            <consortium name="Pathogen Informatics"/>
        </authorList>
    </citation>
    <scope>NUCLEOTIDE SEQUENCE [LARGE SCALE GENOMIC DNA]</scope>
    <source>
        <strain>Denwood</strain>
        <strain evidence="2">Zambia</strain>
    </source>
</reference>
<keyword evidence="2" id="KW-1185">Reference proteome</keyword>
<name>A0A3P8DPC6_9TREM</name>
<sequence length="35" mass="4237">MFHSLNVLSNHDKFYLLNHAFQLNTRHRLTNELIV</sequence>
<accession>A0A3P8DPC6</accession>
<dbReference type="EMBL" id="UZAL01027798">
    <property type="protein sequence ID" value="VDP35708.1"/>
    <property type="molecule type" value="Genomic_DNA"/>
</dbReference>
<organism evidence="1 2">
    <name type="scientific">Schistosoma mattheei</name>
    <dbReference type="NCBI Taxonomy" id="31246"/>
    <lineage>
        <taxon>Eukaryota</taxon>
        <taxon>Metazoa</taxon>
        <taxon>Spiralia</taxon>
        <taxon>Lophotrochozoa</taxon>
        <taxon>Platyhelminthes</taxon>
        <taxon>Trematoda</taxon>
        <taxon>Digenea</taxon>
        <taxon>Strigeidida</taxon>
        <taxon>Schistosomatoidea</taxon>
        <taxon>Schistosomatidae</taxon>
        <taxon>Schistosoma</taxon>
    </lineage>
</organism>
<protein>
    <submittedName>
        <fullName evidence="1">Uncharacterized protein</fullName>
    </submittedName>
</protein>
<dbReference type="Proteomes" id="UP000269396">
    <property type="component" value="Unassembled WGS sequence"/>
</dbReference>
<gene>
    <name evidence="1" type="ORF">SMTD_LOCUS6769</name>
</gene>
<proteinExistence type="predicted"/>
<dbReference type="AlphaFoldDB" id="A0A3P8DPC6"/>
<evidence type="ECO:0000313" key="2">
    <source>
        <dbReference type="Proteomes" id="UP000269396"/>
    </source>
</evidence>